<feature type="compositionally biased region" description="Low complexity" evidence="1">
    <location>
        <begin position="20"/>
        <end position="35"/>
    </location>
</feature>
<comment type="caution">
    <text evidence="2">The sequence shown here is derived from an EMBL/GenBank/DDBJ whole genome shotgun (WGS) entry which is preliminary data.</text>
</comment>
<evidence type="ECO:0000313" key="2">
    <source>
        <dbReference type="EMBL" id="KAG9065522.1"/>
    </source>
</evidence>
<dbReference type="EMBL" id="JAHRHY010000011">
    <property type="protein sequence ID" value="KAG9065522.1"/>
    <property type="molecule type" value="Genomic_DNA"/>
</dbReference>
<name>A0A9P7XR24_9FUNG</name>
<dbReference type="Proteomes" id="UP000707451">
    <property type="component" value="Unassembled WGS sequence"/>
</dbReference>
<organism evidence="2 3">
    <name type="scientific">Linnemannia hyalina</name>
    <dbReference type="NCBI Taxonomy" id="64524"/>
    <lineage>
        <taxon>Eukaryota</taxon>
        <taxon>Fungi</taxon>
        <taxon>Fungi incertae sedis</taxon>
        <taxon>Mucoromycota</taxon>
        <taxon>Mortierellomycotina</taxon>
        <taxon>Mortierellomycetes</taxon>
        <taxon>Mortierellales</taxon>
        <taxon>Mortierellaceae</taxon>
        <taxon>Linnemannia</taxon>
    </lineage>
</organism>
<gene>
    <name evidence="2" type="ORF">KI688_001810</name>
</gene>
<reference evidence="2" key="1">
    <citation type="submission" date="2021-06" db="EMBL/GenBank/DDBJ databases">
        <title>Genome Sequence of Mortierella hyaline Strain SCG-10, a Cold-Adapted, Nitrate-Reducing Fungus Isolated from Soil in Minnesota, USA.</title>
        <authorList>
            <person name="Aldossari N."/>
        </authorList>
    </citation>
    <scope>NUCLEOTIDE SEQUENCE</scope>
    <source>
        <strain evidence="2">SCG-10</strain>
    </source>
</reference>
<keyword evidence="3" id="KW-1185">Reference proteome</keyword>
<accession>A0A9P7XR24</accession>
<protein>
    <submittedName>
        <fullName evidence="2">Uncharacterized protein</fullName>
    </submittedName>
</protein>
<evidence type="ECO:0000256" key="1">
    <source>
        <dbReference type="SAM" id="MobiDB-lite"/>
    </source>
</evidence>
<sequence length="79" mass="8217">MHSATQTKATALITSTERITPTVPTIPTTPTTPAEPIKPPKPPKTKTKSKATGPSKGIAGFKKFNLTKNKNGSKTATSG</sequence>
<dbReference type="AlphaFoldDB" id="A0A9P7XR24"/>
<feature type="compositionally biased region" description="Polar residues" evidence="1">
    <location>
        <begin position="1"/>
        <end position="19"/>
    </location>
</feature>
<proteinExistence type="predicted"/>
<evidence type="ECO:0000313" key="3">
    <source>
        <dbReference type="Proteomes" id="UP000707451"/>
    </source>
</evidence>
<feature type="region of interest" description="Disordered" evidence="1">
    <location>
        <begin position="1"/>
        <end position="60"/>
    </location>
</feature>